<dbReference type="Proteomes" id="UP000305836">
    <property type="component" value="Unassembled WGS sequence"/>
</dbReference>
<dbReference type="Pfam" id="PF13305">
    <property type="entry name" value="TetR_C_33"/>
    <property type="match status" value="1"/>
</dbReference>
<dbReference type="PROSITE" id="PS50977">
    <property type="entry name" value="HTH_TETR_2"/>
    <property type="match status" value="1"/>
</dbReference>
<dbReference type="EMBL" id="SZPZ01000003">
    <property type="protein sequence ID" value="TKK78484.1"/>
    <property type="molecule type" value="Genomic_DNA"/>
</dbReference>
<organism evidence="6 8">
    <name type="scientific">Kribbella jiaozuonensis</name>
    <dbReference type="NCBI Taxonomy" id="2575441"/>
    <lineage>
        <taxon>Bacteria</taxon>
        <taxon>Bacillati</taxon>
        <taxon>Actinomycetota</taxon>
        <taxon>Actinomycetes</taxon>
        <taxon>Propionibacteriales</taxon>
        <taxon>Kribbellaceae</taxon>
        <taxon>Kribbella</taxon>
    </lineage>
</organism>
<dbReference type="Gene3D" id="1.10.357.10">
    <property type="entry name" value="Tetracycline Repressor, domain 2"/>
    <property type="match status" value="1"/>
</dbReference>
<keyword evidence="8" id="KW-1185">Reference proteome</keyword>
<dbReference type="Pfam" id="PF00440">
    <property type="entry name" value="TetR_N"/>
    <property type="match status" value="1"/>
</dbReference>
<dbReference type="PANTHER" id="PTHR30055:SF234">
    <property type="entry name" value="HTH-TYPE TRANSCRIPTIONAL REGULATOR BETI"/>
    <property type="match status" value="1"/>
</dbReference>
<dbReference type="AlphaFoldDB" id="A0A4U3LDN4"/>
<evidence type="ECO:0000313" key="8">
    <source>
        <dbReference type="Proteomes" id="UP000305836"/>
    </source>
</evidence>
<dbReference type="PANTHER" id="PTHR30055">
    <property type="entry name" value="HTH-TYPE TRANSCRIPTIONAL REGULATOR RUTR"/>
    <property type="match status" value="1"/>
</dbReference>
<keyword evidence="1" id="KW-0805">Transcription regulation</keyword>
<comment type="caution">
    <text evidence="6">The sequence shown here is derived from an EMBL/GenBank/DDBJ whole genome shotgun (WGS) entry which is preliminary data.</text>
</comment>
<dbReference type="SUPFAM" id="SSF46689">
    <property type="entry name" value="Homeodomain-like"/>
    <property type="match status" value="1"/>
</dbReference>
<evidence type="ECO:0000259" key="5">
    <source>
        <dbReference type="PROSITE" id="PS50977"/>
    </source>
</evidence>
<dbReference type="GO" id="GO:0003700">
    <property type="term" value="F:DNA-binding transcription factor activity"/>
    <property type="evidence" value="ECO:0007669"/>
    <property type="project" value="TreeGrafter"/>
</dbReference>
<evidence type="ECO:0000256" key="4">
    <source>
        <dbReference type="PROSITE-ProRule" id="PRU00335"/>
    </source>
</evidence>
<dbReference type="SUPFAM" id="SSF48498">
    <property type="entry name" value="Tetracyclin repressor-like, C-terminal domain"/>
    <property type="match status" value="1"/>
</dbReference>
<keyword evidence="3" id="KW-0804">Transcription</keyword>
<reference evidence="6 8" key="1">
    <citation type="submission" date="2019-04" db="EMBL/GenBank/DDBJ databases">
        <title>Kribbella sp. NEAU-THZ 27 nov., a novel actinomycete isolated from soil.</title>
        <authorList>
            <person name="Duan L."/>
        </authorList>
    </citation>
    <scope>NUCLEOTIDE SEQUENCE [LARGE SCALE GENOMIC DNA]</scope>
    <source>
        <strain evidence="6">NEAU-THZ 27</strain>
        <strain evidence="8">NEAU-THZ27</strain>
    </source>
</reference>
<keyword evidence="2 4" id="KW-0238">DNA-binding</keyword>
<dbReference type="InterPro" id="IPR036271">
    <property type="entry name" value="Tet_transcr_reg_TetR-rel_C_sf"/>
</dbReference>
<dbReference type="GO" id="GO:0000976">
    <property type="term" value="F:transcription cis-regulatory region binding"/>
    <property type="evidence" value="ECO:0007669"/>
    <property type="project" value="TreeGrafter"/>
</dbReference>
<protein>
    <submittedName>
        <fullName evidence="6">TetR/AcrR family transcriptional regulator</fullName>
    </submittedName>
</protein>
<evidence type="ECO:0000313" key="7">
    <source>
        <dbReference type="EMBL" id="TKK78484.1"/>
    </source>
</evidence>
<accession>A0A4U3LDN4</accession>
<evidence type="ECO:0000256" key="1">
    <source>
        <dbReference type="ARBA" id="ARBA00023015"/>
    </source>
</evidence>
<feature type="DNA-binding region" description="H-T-H motif" evidence="4">
    <location>
        <begin position="50"/>
        <end position="69"/>
    </location>
</feature>
<dbReference type="EMBL" id="SZPZ01000008">
    <property type="protein sequence ID" value="TKK72804.1"/>
    <property type="molecule type" value="Genomic_DNA"/>
</dbReference>
<evidence type="ECO:0000313" key="6">
    <source>
        <dbReference type="EMBL" id="TKK72804.1"/>
    </source>
</evidence>
<dbReference type="InterPro" id="IPR050109">
    <property type="entry name" value="HTH-type_TetR-like_transc_reg"/>
</dbReference>
<proteinExistence type="predicted"/>
<dbReference type="InterPro" id="IPR025996">
    <property type="entry name" value="MT1864/Rv1816-like_C"/>
</dbReference>
<evidence type="ECO:0000256" key="3">
    <source>
        <dbReference type="ARBA" id="ARBA00023163"/>
    </source>
</evidence>
<evidence type="ECO:0000256" key="2">
    <source>
        <dbReference type="ARBA" id="ARBA00023125"/>
    </source>
</evidence>
<dbReference type="InterPro" id="IPR001647">
    <property type="entry name" value="HTH_TetR"/>
</dbReference>
<dbReference type="InterPro" id="IPR009057">
    <property type="entry name" value="Homeodomain-like_sf"/>
</dbReference>
<dbReference type="PRINTS" id="PR00455">
    <property type="entry name" value="HTHTETR"/>
</dbReference>
<sequence>MAQGSTRVILPIRRIGNVYLMVAMNDVTTKDRITAAATYLLTEHGAAGVSMRKVAAAVGITPMAIYQYFPDRETLLNAIADAAFVELVRRWESAERPTAADELLREMLIDHVDFALEHPRLYDYMFTERRDQARKFPADFRARKSPTLNLVADAITAGVDQQLFRADTDIWETSLMFAALLHGLIQLHHGDRIGMPEQSFRALCLRLGERMIDELRI</sequence>
<feature type="domain" description="HTH tetR-type" evidence="5">
    <location>
        <begin position="27"/>
        <end position="87"/>
    </location>
</feature>
<name>A0A4U3LDN4_9ACTN</name>
<gene>
    <name evidence="7" type="ORF">FDA38_25820</name>
    <name evidence="6" type="ORF">FDA38_41385</name>
</gene>
<dbReference type="OrthoDB" id="5242390at2"/>